<name>A0A8T1RB01_CARIL</name>
<evidence type="ECO:0000313" key="1">
    <source>
        <dbReference type="EMBL" id="KAG6663815.1"/>
    </source>
</evidence>
<protein>
    <submittedName>
        <fullName evidence="1">Uncharacterized protein</fullName>
    </submittedName>
</protein>
<proteinExistence type="predicted"/>
<organism evidence="1 2">
    <name type="scientific">Carya illinoinensis</name>
    <name type="common">Pecan</name>
    <dbReference type="NCBI Taxonomy" id="32201"/>
    <lineage>
        <taxon>Eukaryota</taxon>
        <taxon>Viridiplantae</taxon>
        <taxon>Streptophyta</taxon>
        <taxon>Embryophyta</taxon>
        <taxon>Tracheophyta</taxon>
        <taxon>Spermatophyta</taxon>
        <taxon>Magnoliopsida</taxon>
        <taxon>eudicotyledons</taxon>
        <taxon>Gunneridae</taxon>
        <taxon>Pentapetalae</taxon>
        <taxon>rosids</taxon>
        <taxon>fabids</taxon>
        <taxon>Fagales</taxon>
        <taxon>Juglandaceae</taxon>
        <taxon>Carya</taxon>
    </lineage>
</organism>
<dbReference type="AlphaFoldDB" id="A0A8T1RB01"/>
<sequence length="99" mass="10794">MKLLVQPIYFQALAPTSSLCYVPPVRVSSVAASLSKTRKNNPSSFLCLAPQKNNNIQTAPSRFSTAPCAFISLFSTLSFRPTVQEKKNTELKKNSSSPA</sequence>
<comment type="caution">
    <text evidence="1">The sequence shown here is derived from an EMBL/GenBank/DDBJ whole genome shotgun (WGS) entry which is preliminary data.</text>
</comment>
<keyword evidence="2" id="KW-1185">Reference proteome</keyword>
<dbReference type="EMBL" id="CM031810">
    <property type="protein sequence ID" value="KAG6663815.1"/>
    <property type="molecule type" value="Genomic_DNA"/>
</dbReference>
<gene>
    <name evidence="1" type="ORF">CIPAW_02G048800</name>
</gene>
<dbReference type="Proteomes" id="UP000811609">
    <property type="component" value="Chromosome 2"/>
</dbReference>
<reference evidence="1" key="1">
    <citation type="submission" date="2020-12" db="EMBL/GenBank/DDBJ databases">
        <title>WGS assembly of Carya illinoinensis cv. Pawnee.</title>
        <authorList>
            <person name="Platts A."/>
            <person name="Shu S."/>
            <person name="Wright S."/>
            <person name="Barry K."/>
            <person name="Edger P."/>
            <person name="Pires J.C."/>
            <person name="Schmutz J."/>
        </authorList>
    </citation>
    <scope>NUCLEOTIDE SEQUENCE</scope>
    <source>
        <tissue evidence="1">Leaf</tissue>
    </source>
</reference>
<accession>A0A8T1RB01</accession>
<evidence type="ECO:0000313" key="2">
    <source>
        <dbReference type="Proteomes" id="UP000811609"/>
    </source>
</evidence>